<reference evidence="2 3" key="1">
    <citation type="submission" date="2024-02" db="EMBL/GenBank/DDBJ databases">
        <title>Discinaceae phylogenomics.</title>
        <authorList>
            <person name="Dirks A.C."/>
            <person name="James T.Y."/>
        </authorList>
    </citation>
    <scope>NUCLEOTIDE SEQUENCE [LARGE SCALE GENOMIC DNA]</scope>
    <source>
        <strain evidence="2 3">ACD0624</strain>
    </source>
</reference>
<feature type="transmembrane region" description="Helical" evidence="1">
    <location>
        <begin position="168"/>
        <end position="189"/>
    </location>
</feature>
<dbReference type="PANTHER" id="PTHR35041:SF6">
    <property type="entry name" value="FORMYLMETHIONINE DEFORMYLASE-LIKE PROTEIN-RELATED"/>
    <property type="match status" value="1"/>
</dbReference>
<feature type="transmembrane region" description="Helical" evidence="1">
    <location>
        <begin position="101"/>
        <end position="123"/>
    </location>
</feature>
<keyword evidence="3" id="KW-1185">Reference proteome</keyword>
<feature type="transmembrane region" description="Helical" evidence="1">
    <location>
        <begin position="59"/>
        <end position="80"/>
    </location>
</feature>
<accession>A0ABR3GEB2</accession>
<evidence type="ECO:0000256" key="1">
    <source>
        <dbReference type="SAM" id="Phobius"/>
    </source>
</evidence>
<protein>
    <recommendedName>
        <fullName evidence="4">Transmembrane protein</fullName>
    </recommendedName>
</protein>
<dbReference type="EMBL" id="JBBBZM010000098">
    <property type="protein sequence ID" value="KAL0634307.1"/>
    <property type="molecule type" value="Genomic_DNA"/>
</dbReference>
<keyword evidence="1" id="KW-0812">Transmembrane</keyword>
<sequence length="599" mass="66319">MSDTHDPASAFQLYRDISANEHLLDHKTSAAKTGFFRAWFATSTDLRPTPDSHEVKWGIHWYTPVTIVLLLVLGIASATGHHFFYSHLHDETVGDEGRQRWVFWIGSSLGFFTKVSFTSVLAISRTQWVWVTLRKKSMTLGGIDALFGVSSDLTFFKNYDMLRHAKFATVMAIMMWMFPLTAILTPGTISVATVPQTSELPCTVRTLLFPFDQNSTATLLAGTDPSVIFNTGRWSSTEPPQFVWSSITDRVLTWSSYSGTIKRQPNLLPPTDKTPPESTLSQICDYSCTYTVEFLGPAITCSDVTSWDDIDFPWYNPLDFMSGTLYRASAVSGTLIVGVNITSLAIVDCRKSIVRYTVQQVIQNRTFNEPIILAVEQTQYTVPQMEPVFPETAHLANDVLFSILQKTLQGNSTQGVPVVSEVTQTTFYDAMLKDSSTVGLMVERMAHRMAVSLIAFDYITEYDTRGILDVAALEDTMCTSTKIRTVYIYSAQTLIIVYSISVAAALWMALAGFVALGRNGVASNRSVSAIIRTTRNPTLDKSIGGSCLGGDPMPKELEKLELQFGALRPDAATSGQRISSFALGVKGEINPIKRRGRYS</sequence>
<keyword evidence="1" id="KW-0472">Membrane</keyword>
<keyword evidence="1" id="KW-1133">Transmembrane helix</keyword>
<name>A0ABR3GEB2_9PEZI</name>
<proteinExistence type="predicted"/>
<gene>
    <name evidence="2" type="ORF">Q9L58_006773</name>
</gene>
<feature type="transmembrane region" description="Helical" evidence="1">
    <location>
        <begin position="486"/>
        <end position="516"/>
    </location>
</feature>
<dbReference type="Proteomes" id="UP001447188">
    <property type="component" value="Unassembled WGS sequence"/>
</dbReference>
<evidence type="ECO:0008006" key="4">
    <source>
        <dbReference type="Google" id="ProtNLM"/>
    </source>
</evidence>
<comment type="caution">
    <text evidence="2">The sequence shown here is derived from an EMBL/GenBank/DDBJ whole genome shotgun (WGS) entry which is preliminary data.</text>
</comment>
<evidence type="ECO:0000313" key="3">
    <source>
        <dbReference type="Proteomes" id="UP001447188"/>
    </source>
</evidence>
<evidence type="ECO:0000313" key="2">
    <source>
        <dbReference type="EMBL" id="KAL0634307.1"/>
    </source>
</evidence>
<dbReference type="PANTHER" id="PTHR35041">
    <property type="entry name" value="MEDIATOR OF RNA POLYMERASE II TRANSCRIPTION SUBUNIT 1"/>
    <property type="match status" value="1"/>
</dbReference>
<organism evidence="2 3">
    <name type="scientific">Discina gigas</name>
    <dbReference type="NCBI Taxonomy" id="1032678"/>
    <lineage>
        <taxon>Eukaryota</taxon>
        <taxon>Fungi</taxon>
        <taxon>Dikarya</taxon>
        <taxon>Ascomycota</taxon>
        <taxon>Pezizomycotina</taxon>
        <taxon>Pezizomycetes</taxon>
        <taxon>Pezizales</taxon>
        <taxon>Discinaceae</taxon>
        <taxon>Discina</taxon>
    </lineage>
</organism>